<dbReference type="PANTHER" id="PTHR37804:SF1">
    <property type="entry name" value="CDAA REGULATORY PROTEIN CDAR"/>
    <property type="match status" value="1"/>
</dbReference>
<keyword evidence="1" id="KW-1133">Transmembrane helix</keyword>
<dbReference type="Gene3D" id="2.170.120.40">
    <property type="entry name" value="YbbR-like domain"/>
    <property type="match status" value="1"/>
</dbReference>
<accession>A0A645AVA2</accession>
<gene>
    <name evidence="2" type="ORF">SDC9_103875</name>
</gene>
<dbReference type="EMBL" id="VSSQ01016070">
    <property type="protein sequence ID" value="MPM57057.1"/>
    <property type="molecule type" value="Genomic_DNA"/>
</dbReference>
<dbReference type="Gene3D" id="2.170.120.30">
    <property type="match status" value="1"/>
</dbReference>
<proteinExistence type="predicted"/>
<protein>
    <recommendedName>
        <fullName evidence="3">CdaA regulatory protein CdaR</fullName>
    </recommendedName>
</protein>
<dbReference type="AlphaFoldDB" id="A0A645AVA2"/>
<keyword evidence="1" id="KW-0812">Transmembrane</keyword>
<evidence type="ECO:0000313" key="2">
    <source>
        <dbReference type="EMBL" id="MPM57057.1"/>
    </source>
</evidence>
<keyword evidence="1" id="KW-0472">Membrane</keyword>
<feature type="transmembrane region" description="Helical" evidence="1">
    <location>
        <begin position="33"/>
        <end position="51"/>
    </location>
</feature>
<dbReference type="PANTHER" id="PTHR37804">
    <property type="entry name" value="CDAA REGULATORY PROTEIN CDAR"/>
    <property type="match status" value="1"/>
</dbReference>
<reference evidence="2" key="1">
    <citation type="submission" date="2019-08" db="EMBL/GenBank/DDBJ databases">
        <authorList>
            <person name="Kucharzyk K."/>
            <person name="Murdoch R.W."/>
            <person name="Higgins S."/>
            <person name="Loffler F."/>
        </authorList>
    </citation>
    <scope>NUCLEOTIDE SEQUENCE</scope>
</reference>
<evidence type="ECO:0008006" key="3">
    <source>
        <dbReference type="Google" id="ProtNLM"/>
    </source>
</evidence>
<dbReference type="InterPro" id="IPR053154">
    <property type="entry name" value="c-di-AMP_regulator"/>
</dbReference>
<evidence type="ECO:0000256" key="1">
    <source>
        <dbReference type="SAM" id="Phobius"/>
    </source>
</evidence>
<organism evidence="2">
    <name type="scientific">bioreactor metagenome</name>
    <dbReference type="NCBI Taxonomy" id="1076179"/>
    <lineage>
        <taxon>unclassified sequences</taxon>
        <taxon>metagenomes</taxon>
        <taxon>ecological metagenomes</taxon>
    </lineage>
</organism>
<name>A0A645AVA2_9ZZZZ</name>
<comment type="caution">
    <text evidence="2">The sequence shown here is derived from an EMBL/GenBank/DDBJ whole genome shotgun (WGS) entry which is preliminary data.</text>
</comment>
<sequence length="367" mass="40060">MSNKLFDKVRGFVLSPGVKSFFEYLRRVMLNRWPLKLGCFFLSLVLWGVLISTDANITREKTISNVTVNAINADALQRNGLIVVSGLENLTDIQMKVDVPQRVYNTVTAANYNVRVDLSRITAPGEQQLTILTSPSTSYGQVIWLSKETVTVVVEELITKRRVPVQLNITGEAPAGFYAPPSASKHDPSWVVITGPRSITEDIEKCIAVFDVSRLQAQPGLQVTSVPFDVYNTSGEVVSSPLINVISESISVDSLIVEQRLYPMKTVDIDLTGITTGSPMKGYYVAGITATPPYLSVAGTSDFLRTLMHLEVSSKIDIEGASDELIRQIVVERPKNAEYVSDEAVYVKITILPEGSGLPAAPVGIAP</sequence>